<evidence type="ECO:0000313" key="2">
    <source>
        <dbReference type="EMBL" id="MBE3637568.1"/>
    </source>
</evidence>
<comment type="caution">
    <text evidence="2">The sequence shown here is derived from an EMBL/GenBank/DDBJ whole genome shotgun (WGS) entry which is preliminary data.</text>
</comment>
<accession>A0A8J6YWY2</accession>
<evidence type="ECO:0000256" key="1">
    <source>
        <dbReference type="ARBA" id="ARBA00022679"/>
    </source>
</evidence>
<keyword evidence="1" id="KW-0808">Transferase</keyword>
<dbReference type="InterPro" id="IPR051706">
    <property type="entry name" value="Glycosyltransferase_domain"/>
</dbReference>
<dbReference type="RefSeq" id="WP_193180343.1">
    <property type="nucleotide sequence ID" value="NZ_JACVXA010000010.1"/>
</dbReference>
<protein>
    <submittedName>
        <fullName evidence="2">Uncharacterized protein</fullName>
    </submittedName>
</protein>
<name>A0A8J6YWY2_9RHOB</name>
<dbReference type="PANTHER" id="PTHR32385">
    <property type="entry name" value="MANNOSYL PHOSPHORYLINOSITOL CERAMIDE SYNTHASE"/>
    <property type="match status" value="1"/>
</dbReference>
<gene>
    <name evidence="2" type="ORF">ICN82_05035</name>
</gene>
<dbReference type="PANTHER" id="PTHR32385:SF15">
    <property type="entry name" value="INOSITOL PHOSPHOCERAMIDE MANNOSYLTRANSFERASE 1"/>
    <property type="match status" value="1"/>
</dbReference>
<proteinExistence type="predicted"/>
<organism evidence="2 3">
    <name type="scientific">Mangrovicoccus algicola</name>
    <dbReference type="NCBI Taxonomy" id="2771008"/>
    <lineage>
        <taxon>Bacteria</taxon>
        <taxon>Pseudomonadati</taxon>
        <taxon>Pseudomonadota</taxon>
        <taxon>Alphaproteobacteria</taxon>
        <taxon>Rhodobacterales</taxon>
        <taxon>Paracoccaceae</taxon>
        <taxon>Mangrovicoccus</taxon>
    </lineage>
</organism>
<evidence type="ECO:0000313" key="3">
    <source>
        <dbReference type="Proteomes" id="UP000609121"/>
    </source>
</evidence>
<dbReference type="EMBL" id="JACVXA010000010">
    <property type="protein sequence ID" value="MBE3637568.1"/>
    <property type="molecule type" value="Genomic_DNA"/>
</dbReference>
<dbReference type="Gene3D" id="3.90.550.20">
    <property type="match status" value="1"/>
</dbReference>
<dbReference type="InterPro" id="IPR007577">
    <property type="entry name" value="GlycoTrfase_DXD_sugar-bd_CS"/>
</dbReference>
<dbReference type="AlphaFoldDB" id="A0A8J6YWY2"/>
<sequence>MDSGLMTISDPAAATAAPSRAGRRFRGAENPLLLLKYCDLCLQMGRLAEARHALDSLGGAPPAGWPPQFLVGLMRTAEKAGMFRLAAAVLRAALAQDRVPPLLASHALGIAQSSGQSALAERLVPALAPRLPDHVRSVFRDQGNLLLAGPFAALERLRAAPMAGRTPAQAAVVAQVLIEAGERRLALRYLRACRHRWPAAFAILRMEVVALIRFGRAGEALSRLEGLPAGRLSEAMRFSILLALARHEQAQALLKRAAAGQLAAPSVHEEMRLAVARGDLERAEELAPLVAARTGRGATAMNKFRVSHAGAWMNEMQLLRQVAGGLPLVPGEGPTPYGDLHHVFYLPARLMTERWQAAGRGMPAGAAAAQAIPRRVVQYWDSDRPPAMLQQVMQSWQRPGYDYRLFSRRSAREWLRSEMGEDHLRAFGLAGSPTEEADFLRLCLLLKDGGIYADADDLLVAAPETLRRLGGGAILFREADGAVANNLIIARPGHPLLRHAVTMACEAMLRRDNDSPWSKTGPGLLTRAAAVYLGETPEAEARADLVILPDQALMRRVQTHMRLPYKSTPEYWNAADGRAPQELMSVLRELADRGA</sequence>
<dbReference type="Proteomes" id="UP000609121">
    <property type="component" value="Unassembled WGS sequence"/>
</dbReference>
<dbReference type="GO" id="GO:0051999">
    <property type="term" value="P:mannosyl-inositol phosphorylceramide biosynthetic process"/>
    <property type="evidence" value="ECO:0007669"/>
    <property type="project" value="TreeGrafter"/>
</dbReference>
<reference evidence="2" key="1">
    <citation type="submission" date="2020-09" db="EMBL/GenBank/DDBJ databases">
        <title>A novel bacterium of genus Mangrovicoccus, isolated from South China Sea.</title>
        <authorList>
            <person name="Huang H."/>
            <person name="Mo K."/>
            <person name="Hu Y."/>
        </authorList>
    </citation>
    <scope>NUCLEOTIDE SEQUENCE</scope>
    <source>
        <strain evidence="2">HB182678</strain>
    </source>
</reference>
<dbReference type="GO" id="GO:0016020">
    <property type="term" value="C:membrane"/>
    <property type="evidence" value="ECO:0007669"/>
    <property type="project" value="GOC"/>
</dbReference>
<dbReference type="SUPFAM" id="SSF53448">
    <property type="entry name" value="Nucleotide-diphospho-sugar transferases"/>
    <property type="match status" value="1"/>
</dbReference>
<dbReference type="Pfam" id="PF04488">
    <property type="entry name" value="Gly_transf_sug"/>
    <property type="match status" value="1"/>
</dbReference>
<keyword evidence="3" id="KW-1185">Reference proteome</keyword>
<dbReference type="InterPro" id="IPR029044">
    <property type="entry name" value="Nucleotide-diphossugar_trans"/>
</dbReference>
<dbReference type="GO" id="GO:0000030">
    <property type="term" value="F:mannosyltransferase activity"/>
    <property type="evidence" value="ECO:0007669"/>
    <property type="project" value="TreeGrafter"/>
</dbReference>